<keyword evidence="3" id="KW-1185">Reference proteome</keyword>
<evidence type="ECO:0000313" key="2">
    <source>
        <dbReference type="EMBL" id="SFK81653.1"/>
    </source>
</evidence>
<accession>A0A1I4CLM3</accession>
<gene>
    <name evidence="2" type="ORF">SAMN04488125_104257</name>
</gene>
<dbReference type="AlphaFoldDB" id="A0A1I4CLM3"/>
<organism evidence="2 3">
    <name type="scientific">Methylorubrum salsuginis</name>
    <dbReference type="NCBI Taxonomy" id="414703"/>
    <lineage>
        <taxon>Bacteria</taxon>
        <taxon>Pseudomonadati</taxon>
        <taxon>Pseudomonadota</taxon>
        <taxon>Alphaproteobacteria</taxon>
        <taxon>Hyphomicrobiales</taxon>
        <taxon>Methylobacteriaceae</taxon>
        <taxon>Methylorubrum</taxon>
    </lineage>
</organism>
<dbReference type="Proteomes" id="UP000198804">
    <property type="component" value="Unassembled WGS sequence"/>
</dbReference>
<sequence>MGRIEPAVEVSAVAQPGMMPRDDRRNQPPEQSRVERRAHPCPGDGMVAVRPLAAQIGWTSAEALPMSCRSPAARAVSAQPKEFAKAAALAATAAR</sequence>
<name>A0A1I4CLM3_9HYPH</name>
<evidence type="ECO:0000256" key="1">
    <source>
        <dbReference type="SAM" id="MobiDB-lite"/>
    </source>
</evidence>
<proteinExistence type="predicted"/>
<dbReference type="EMBL" id="FOSV01000004">
    <property type="protein sequence ID" value="SFK81653.1"/>
    <property type="molecule type" value="Genomic_DNA"/>
</dbReference>
<feature type="compositionally biased region" description="Basic and acidic residues" evidence="1">
    <location>
        <begin position="20"/>
        <end position="38"/>
    </location>
</feature>
<feature type="region of interest" description="Disordered" evidence="1">
    <location>
        <begin position="1"/>
        <end position="44"/>
    </location>
</feature>
<reference evidence="3" key="1">
    <citation type="submission" date="2016-10" db="EMBL/GenBank/DDBJ databases">
        <authorList>
            <person name="Varghese N."/>
            <person name="Submissions S."/>
        </authorList>
    </citation>
    <scope>NUCLEOTIDE SEQUENCE [LARGE SCALE GENOMIC DNA]</scope>
    <source>
        <strain evidence="3">CGMCC 1.6474</strain>
    </source>
</reference>
<protein>
    <submittedName>
        <fullName evidence="2">Uncharacterized protein</fullName>
    </submittedName>
</protein>
<evidence type="ECO:0000313" key="3">
    <source>
        <dbReference type="Proteomes" id="UP000198804"/>
    </source>
</evidence>